<dbReference type="InterPro" id="IPR035897">
    <property type="entry name" value="Toll_tir_struct_dom_sf"/>
</dbReference>
<dbReference type="OrthoDB" id="67652at2"/>
<dbReference type="InterPro" id="IPR052949">
    <property type="entry name" value="PA_immunity-related"/>
</dbReference>
<dbReference type="Pfam" id="PF13676">
    <property type="entry name" value="TIR_2"/>
    <property type="match status" value="1"/>
</dbReference>
<dbReference type="HOGENOM" id="CLU_634339_0_0_10"/>
<feature type="domain" description="TIR" evidence="1">
    <location>
        <begin position="272"/>
        <end position="432"/>
    </location>
</feature>
<sequence length="432" mass="51352">MEELTTRISYEKSTLLAHFDETLPKKLIQPAKRNDQDEPDVGIKSYTFKDYHFSGSYQGFLFKSCKFVHCTFEDVWGFFLYFKKCEFTDCEFKNSRFSHGQFGWTELSFYNCKFRNVQIDEGDMDNTIFEKCDFHKFELAEDLFNVHFVSCEFEASMFRSFRYYPPGTEIEEDTKDVTFDSCRIMDCYFNTVDLRNTSIIDSTLYFSVFQDCTLNDETIEIRDIEIRPVYASMDFQTILKSDLNNPEILKAYFNIHAFDYKEKIAQISSQTDYKKIFISYSFKDRAFAAALDDTLRNFGIKTFLWEKDAPGGQYLEDIMTKNVWEHEILLFIASEHSLKSKACQFELSTARQKQEELWKNIFFPIHIDPYLFEVKQNQIRPIEKSPEYWNNIQELKRVNSLDFSQAAKLYLKDRKSFDKFILDKIVKQIQST</sequence>
<evidence type="ECO:0000259" key="1">
    <source>
        <dbReference type="PROSITE" id="PS50104"/>
    </source>
</evidence>
<evidence type="ECO:0000313" key="3">
    <source>
        <dbReference type="Proteomes" id="UP000002774"/>
    </source>
</evidence>
<dbReference type="SUPFAM" id="SSF141571">
    <property type="entry name" value="Pentapeptide repeat-like"/>
    <property type="match status" value="1"/>
</dbReference>
<dbReference type="Gene3D" id="3.40.50.10140">
    <property type="entry name" value="Toll/interleukin-1 receptor homology (TIR) domain"/>
    <property type="match status" value="1"/>
</dbReference>
<dbReference type="EMBL" id="CM001403">
    <property type="protein sequence ID" value="EHQ29749.1"/>
    <property type="molecule type" value="Genomic_DNA"/>
</dbReference>
<dbReference type="SUPFAM" id="SSF52200">
    <property type="entry name" value="Toll/Interleukin receptor TIR domain"/>
    <property type="match status" value="1"/>
</dbReference>
<gene>
    <name evidence="2" type="ORF">Mucpa_5680</name>
</gene>
<reference evidence="2" key="1">
    <citation type="submission" date="2011-09" db="EMBL/GenBank/DDBJ databases">
        <title>The permanent draft genome of Mucilaginibacter paludis DSM 18603.</title>
        <authorList>
            <consortium name="US DOE Joint Genome Institute (JGI-PGF)"/>
            <person name="Lucas S."/>
            <person name="Han J."/>
            <person name="Lapidus A."/>
            <person name="Bruce D."/>
            <person name="Goodwin L."/>
            <person name="Pitluck S."/>
            <person name="Peters L."/>
            <person name="Kyrpides N."/>
            <person name="Mavromatis K."/>
            <person name="Ivanova N."/>
            <person name="Mikhailova N."/>
            <person name="Held B."/>
            <person name="Detter J.C."/>
            <person name="Tapia R."/>
            <person name="Han C."/>
            <person name="Land M."/>
            <person name="Hauser L."/>
            <person name="Markowitz V."/>
            <person name="Cheng J.-F."/>
            <person name="Hugenholtz P."/>
            <person name="Woyke T."/>
            <person name="Wu D."/>
            <person name="Tindall B."/>
            <person name="Brambilla E."/>
            <person name="Klenk H.-P."/>
            <person name="Eisen J.A."/>
        </authorList>
    </citation>
    <scope>NUCLEOTIDE SEQUENCE [LARGE SCALE GENOMIC DNA]</scope>
    <source>
        <strain evidence="2">DSM 18603</strain>
    </source>
</reference>
<dbReference type="RefSeq" id="WP_008511103.1">
    <property type="nucleotide sequence ID" value="NZ_CM001403.1"/>
</dbReference>
<keyword evidence="3" id="KW-1185">Reference proteome</keyword>
<name>H1Y3I1_9SPHI</name>
<dbReference type="PANTHER" id="PTHR42999:SF1">
    <property type="entry name" value="PENTAPEPTIDE REPEAT-CONTAINING PROTEIN"/>
    <property type="match status" value="1"/>
</dbReference>
<dbReference type="AlphaFoldDB" id="H1Y3I1"/>
<dbReference type="PROSITE" id="PS50104">
    <property type="entry name" value="TIR"/>
    <property type="match status" value="1"/>
</dbReference>
<dbReference type="PANTHER" id="PTHR42999">
    <property type="entry name" value="ANTIBIOTIC RESISTANCE PROTEIN MCBG"/>
    <property type="match status" value="1"/>
</dbReference>
<evidence type="ECO:0000313" key="2">
    <source>
        <dbReference type="EMBL" id="EHQ29749.1"/>
    </source>
</evidence>
<accession>H1Y3I1</accession>
<dbReference type="STRING" id="714943.Mucpa_5680"/>
<dbReference type="Gene3D" id="2.160.20.80">
    <property type="entry name" value="E3 ubiquitin-protein ligase SopA"/>
    <property type="match status" value="1"/>
</dbReference>
<dbReference type="InterPro" id="IPR000157">
    <property type="entry name" value="TIR_dom"/>
</dbReference>
<protein>
    <submittedName>
        <fullName evidence="2">TIR protein</fullName>
    </submittedName>
</protein>
<dbReference type="eggNOG" id="COG1357">
    <property type="taxonomic scope" value="Bacteria"/>
</dbReference>
<proteinExistence type="predicted"/>
<dbReference type="Proteomes" id="UP000002774">
    <property type="component" value="Chromosome"/>
</dbReference>
<organism evidence="2 3">
    <name type="scientific">Mucilaginibacter paludis DSM 18603</name>
    <dbReference type="NCBI Taxonomy" id="714943"/>
    <lineage>
        <taxon>Bacteria</taxon>
        <taxon>Pseudomonadati</taxon>
        <taxon>Bacteroidota</taxon>
        <taxon>Sphingobacteriia</taxon>
        <taxon>Sphingobacteriales</taxon>
        <taxon>Sphingobacteriaceae</taxon>
        <taxon>Mucilaginibacter</taxon>
    </lineage>
</organism>
<dbReference type="GO" id="GO:0007165">
    <property type="term" value="P:signal transduction"/>
    <property type="evidence" value="ECO:0007669"/>
    <property type="project" value="InterPro"/>
</dbReference>